<evidence type="ECO:0000313" key="1">
    <source>
        <dbReference type="EMBL" id="MFD2732268.1"/>
    </source>
</evidence>
<dbReference type="SUPFAM" id="SSF52833">
    <property type="entry name" value="Thioredoxin-like"/>
    <property type="match status" value="1"/>
</dbReference>
<organism evidence="1 2">
    <name type="scientific">Pedobacter alpinus</name>
    <dbReference type="NCBI Taxonomy" id="1590643"/>
    <lineage>
        <taxon>Bacteria</taxon>
        <taxon>Pseudomonadati</taxon>
        <taxon>Bacteroidota</taxon>
        <taxon>Sphingobacteriia</taxon>
        <taxon>Sphingobacteriales</taxon>
        <taxon>Sphingobacteriaceae</taxon>
        <taxon>Pedobacter</taxon>
    </lineage>
</organism>
<accession>A0ABW5TT84</accession>
<protein>
    <submittedName>
        <fullName evidence="1">Uncharacterized protein</fullName>
    </submittedName>
</protein>
<proteinExistence type="predicted"/>
<name>A0ABW5TT84_9SPHI</name>
<dbReference type="EMBL" id="JBHULV010000038">
    <property type="protein sequence ID" value="MFD2732268.1"/>
    <property type="molecule type" value="Genomic_DNA"/>
</dbReference>
<dbReference type="Proteomes" id="UP001597546">
    <property type="component" value="Unassembled WGS sequence"/>
</dbReference>
<dbReference type="InterPro" id="IPR036249">
    <property type="entry name" value="Thioredoxin-like_sf"/>
</dbReference>
<reference evidence="2" key="1">
    <citation type="journal article" date="2019" name="Int. J. Syst. Evol. Microbiol.">
        <title>The Global Catalogue of Microorganisms (GCM) 10K type strain sequencing project: providing services to taxonomists for standard genome sequencing and annotation.</title>
        <authorList>
            <consortium name="The Broad Institute Genomics Platform"/>
            <consortium name="The Broad Institute Genome Sequencing Center for Infectious Disease"/>
            <person name="Wu L."/>
            <person name="Ma J."/>
        </authorList>
    </citation>
    <scope>NUCLEOTIDE SEQUENCE [LARGE SCALE GENOMIC DNA]</scope>
    <source>
        <strain evidence="2">KCTC 42456</strain>
    </source>
</reference>
<keyword evidence="2" id="KW-1185">Reference proteome</keyword>
<dbReference type="RefSeq" id="WP_379047734.1">
    <property type="nucleotide sequence ID" value="NZ_JBHSKW010000068.1"/>
</dbReference>
<dbReference type="Gene3D" id="3.40.30.10">
    <property type="entry name" value="Glutaredoxin"/>
    <property type="match status" value="1"/>
</dbReference>
<comment type="caution">
    <text evidence="1">The sequence shown here is derived from an EMBL/GenBank/DDBJ whole genome shotgun (WGS) entry which is preliminary data.</text>
</comment>
<evidence type="ECO:0000313" key="2">
    <source>
        <dbReference type="Proteomes" id="UP001597546"/>
    </source>
</evidence>
<gene>
    <name evidence="1" type="ORF">ACFSSE_11195</name>
</gene>
<sequence length="436" mass="50709">MKNILSAILLFLVIETNYCNAQTINYEESLILAQEKSKSLSKILLIRIDSEFSNENLKKEISNPDIIKILNKDFINYRGNSSEIELSRYLRNFNISFFPCLLYFDVKGGLIFIDFGIYNQTNEFLETIKKVNVLNKEKSIIDYDDEYKAGKFDRYFLKNYIKKRMSLGITSNYFLIDKYIDFLEVPELSDYNEVLFILKAGPLAQGKAHRLISVNSKIIDSIYKTEPINVLKEIDETIITNTMNVAVKNKSFAWANAASNYTRLSWGKNYVQADLNATSKLISYYKAVKDTANFLRTASYFYDRYYLNISKDSADRRKIEDSKKINTSGIKGKMFFSYSNLPQPVAYELNNAAAYVIQTGTKNPFYISKALAWSKRALELQDVYGFYDTYAHLLYLSGYYKESEYNQQIAIDMAKKKKLPYEFLEKQLLKIKERTL</sequence>